<feature type="domain" description="Major facilitator superfamily (MFS) profile" evidence="8">
    <location>
        <begin position="9"/>
        <end position="448"/>
    </location>
</feature>
<keyword evidence="5 7" id="KW-1133">Transmembrane helix</keyword>
<feature type="transmembrane region" description="Helical" evidence="7">
    <location>
        <begin position="293"/>
        <end position="315"/>
    </location>
</feature>
<evidence type="ECO:0000256" key="3">
    <source>
        <dbReference type="ARBA" id="ARBA00022475"/>
    </source>
</evidence>
<keyword evidence="2" id="KW-0813">Transport</keyword>
<keyword evidence="4 7" id="KW-0812">Transmembrane</keyword>
<feature type="transmembrane region" description="Helical" evidence="7">
    <location>
        <begin position="352"/>
        <end position="374"/>
    </location>
</feature>
<feature type="transmembrane region" description="Helical" evidence="7">
    <location>
        <begin position="75"/>
        <end position="101"/>
    </location>
</feature>
<feature type="transmembrane region" description="Helical" evidence="7">
    <location>
        <begin position="12"/>
        <end position="32"/>
    </location>
</feature>
<evidence type="ECO:0000256" key="5">
    <source>
        <dbReference type="ARBA" id="ARBA00022989"/>
    </source>
</evidence>
<evidence type="ECO:0000256" key="1">
    <source>
        <dbReference type="ARBA" id="ARBA00004651"/>
    </source>
</evidence>
<reference evidence="9 10" key="1">
    <citation type="journal article" date="2019" name="bioRxiv">
        <title>Bacteria contribute to plant secondary compound degradation in a generalist herbivore system.</title>
        <authorList>
            <person name="Francoeur C.B."/>
            <person name="Khadempour L."/>
            <person name="Moreira-Soto R.D."/>
            <person name="Gotting K."/>
            <person name="Book A.J."/>
            <person name="Pinto-Tomas A.A."/>
            <person name="Keefover-Ring K."/>
            <person name="Currie C.R."/>
        </authorList>
    </citation>
    <scope>NUCLEOTIDE SEQUENCE [LARGE SCALE GENOMIC DNA]</scope>
    <source>
        <strain evidence="9 10">Acro-805</strain>
    </source>
</reference>
<organism evidence="9 10">
    <name type="scientific">Candidatus Pantoea formicae</name>
    <dbReference type="NCBI Taxonomy" id="2608355"/>
    <lineage>
        <taxon>Bacteria</taxon>
        <taxon>Pseudomonadati</taxon>
        <taxon>Pseudomonadota</taxon>
        <taxon>Gammaproteobacteria</taxon>
        <taxon>Enterobacterales</taxon>
        <taxon>Erwiniaceae</taxon>
        <taxon>Pantoea</taxon>
    </lineage>
</organism>
<name>A0ABX0QQ01_9GAMM</name>
<feature type="transmembrane region" description="Helical" evidence="7">
    <location>
        <begin position="197"/>
        <end position="216"/>
    </location>
</feature>
<keyword evidence="10" id="KW-1185">Reference proteome</keyword>
<protein>
    <submittedName>
        <fullName evidence="9">MFS transporter</fullName>
    </submittedName>
</protein>
<dbReference type="EMBL" id="VWXD01000001">
    <property type="protein sequence ID" value="NIE99036.1"/>
    <property type="molecule type" value="Genomic_DNA"/>
</dbReference>
<comment type="subcellular location">
    <subcellularLocation>
        <location evidence="1">Cell membrane</location>
        <topology evidence="1">Multi-pass membrane protein</topology>
    </subcellularLocation>
</comment>
<keyword evidence="3" id="KW-1003">Cell membrane</keyword>
<evidence type="ECO:0000256" key="6">
    <source>
        <dbReference type="ARBA" id="ARBA00023136"/>
    </source>
</evidence>
<keyword evidence="6 7" id="KW-0472">Membrane</keyword>
<dbReference type="Gene3D" id="1.20.1720.10">
    <property type="entry name" value="Multidrug resistance protein D"/>
    <property type="match status" value="1"/>
</dbReference>
<evidence type="ECO:0000313" key="10">
    <source>
        <dbReference type="Proteomes" id="UP000780690"/>
    </source>
</evidence>
<feature type="transmembrane region" description="Helical" evidence="7">
    <location>
        <begin position="264"/>
        <end position="287"/>
    </location>
</feature>
<accession>A0ABX0QQ01</accession>
<dbReference type="RefSeq" id="WP_167134936.1">
    <property type="nucleotide sequence ID" value="NZ_VWXD01000001.1"/>
</dbReference>
<dbReference type="InterPro" id="IPR011701">
    <property type="entry name" value="MFS"/>
</dbReference>
<dbReference type="PANTHER" id="PTHR42718:SF40">
    <property type="entry name" value="METHYLENOMYCIN A RESISTANCE PROTEIN"/>
    <property type="match status" value="1"/>
</dbReference>
<feature type="transmembrane region" description="Helical" evidence="7">
    <location>
        <begin position="424"/>
        <end position="445"/>
    </location>
</feature>
<dbReference type="Gene3D" id="1.20.1250.20">
    <property type="entry name" value="MFS general substrate transporter like domains"/>
    <property type="match status" value="1"/>
</dbReference>
<evidence type="ECO:0000313" key="9">
    <source>
        <dbReference type="EMBL" id="NIE99036.1"/>
    </source>
</evidence>
<dbReference type="PANTHER" id="PTHR42718">
    <property type="entry name" value="MAJOR FACILITATOR SUPERFAMILY MULTIDRUG TRANSPORTER MFSC"/>
    <property type="match status" value="1"/>
</dbReference>
<dbReference type="CDD" id="cd17321">
    <property type="entry name" value="MFS_MMR_MDR_like"/>
    <property type="match status" value="1"/>
</dbReference>
<feature type="transmembrane region" description="Helical" evidence="7">
    <location>
        <begin position="44"/>
        <end position="63"/>
    </location>
</feature>
<sequence length="461" mass="48451">MEKVNRTTILTIISMGFFMVCLDTTLVNVALSDLKLSLNANLSGLQWIVASYTIAFASILLSAGSLGDLIGPKKIFCSGLILFTCASLFCGIAHSLSFLIFSRTLQGIGAALSVANSLSLLQGVFNDPAERAKAFGVWGGLGGVATAIGPVAGGILIEKFGWPSAFLLNIPFGILAIFMSIKHIPEINVLSHKIKPLSQLLIASALGALAFTFIAAGSNGWFSARVSVAVIIFILATLSFLLIERLSDYPMLPHGLFRIRKFTAATMVGLIINFGFYGQLFIMSIYFQQIKHYSSMTSGLALLPQAIVMALTAFYCGKVTAKTGPGVPMAVGLTTTLLGIVGLVFTSATSTYFAVLVPMLLVGFGMSATAPATVAAGMSSAPPGQGGITSGIINAARQSGSVMGVAILGSLLGNKDLSLHSMHIALTVTLPFYAIALGFTVYGIMPGYQWFKQSATDERPN</sequence>
<dbReference type="InterPro" id="IPR036259">
    <property type="entry name" value="MFS_trans_sf"/>
</dbReference>
<gene>
    <name evidence="9" type="ORF">F3J38_02945</name>
</gene>
<dbReference type="NCBIfam" id="TIGR00711">
    <property type="entry name" value="efflux_EmrB"/>
    <property type="match status" value="1"/>
</dbReference>
<feature type="transmembrane region" description="Helical" evidence="7">
    <location>
        <begin position="163"/>
        <end position="185"/>
    </location>
</feature>
<dbReference type="Pfam" id="PF07690">
    <property type="entry name" value="MFS_1"/>
    <property type="match status" value="1"/>
</dbReference>
<feature type="transmembrane region" description="Helical" evidence="7">
    <location>
        <begin position="137"/>
        <end position="157"/>
    </location>
</feature>
<evidence type="ECO:0000256" key="2">
    <source>
        <dbReference type="ARBA" id="ARBA00022448"/>
    </source>
</evidence>
<evidence type="ECO:0000259" key="8">
    <source>
        <dbReference type="PROSITE" id="PS50850"/>
    </source>
</evidence>
<dbReference type="SUPFAM" id="SSF103473">
    <property type="entry name" value="MFS general substrate transporter"/>
    <property type="match status" value="2"/>
</dbReference>
<feature type="transmembrane region" description="Helical" evidence="7">
    <location>
        <begin position="222"/>
        <end position="243"/>
    </location>
</feature>
<evidence type="ECO:0000256" key="4">
    <source>
        <dbReference type="ARBA" id="ARBA00022692"/>
    </source>
</evidence>
<dbReference type="InterPro" id="IPR004638">
    <property type="entry name" value="EmrB-like"/>
</dbReference>
<evidence type="ECO:0000256" key="7">
    <source>
        <dbReference type="SAM" id="Phobius"/>
    </source>
</evidence>
<dbReference type="Proteomes" id="UP000780690">
    <property type="component" value="Unassembled WGS sequence"/>
</dbReference>
<comment type="caution">
    <text evidence="9">The sequence shown here is derived from an EMBL/GenBank/DDBJ whole genome shotgun (WGS) entry which is preliminary data.</text>
</comment>
<feature type="transmembrane region" description="Helical" evidence="7">
    <location>
        <begin position="327"/>
        <end position="346"/>
    </location>
</feature>
<proteinExistence type="predicted"/>
<dbReference type="InterPro" id="IPR020846">
    <property type="entry name" value="MFS_dom"/>
</dbReference>
<dbReference type="PROSITE" id="PS50850">
    <property type="entry name" value="MFS"/>
    <property type="match status" value="1"/>
</dbReference>